<feature type="transmembrane region" description="Helical" evidence="1">
    <location>
        <begin position="149"/>
        <end position="167"/>
    </location>
</feature>
<feature type="transmembrane region" description="Helical" evidence="1">
    <location>
        <begin position="364"/>
        <end position="385"/>
    </location>
</feature>
<evidence type="ECO:0000313" key="2">
    <source>
        <dbReference type="EMBL" id="MBA4502374.1"/>
    </source>
</evidence>
<feature type="transmembrane region" description="Helical" evidence="1">
    <location>
        <begin position="215"/>
        <end position="236"/>
    </location>
</feature>
<keyword evidence="1" id="KW-1133">Transmembrane helix</keyword>
<feature type="transmembrane region" description="Helical" evidence="1">
    <location>
        <begin position="120"/>
        <end position="137"/>
    </location>
</feature>
<dbReference type="EMBL" id="JACEMT010000046">
    <property type="protein sequence ID" value="MBA4502374.1"/>
    <property type="molecule type" value="Genomic_DNA"/>
</dbReference>
<evidence type="ECO:0000313" key="3">
    <source>
        <dbReference type="Proteomes" id="UP000538931"/>
    </source>
</evidence>
<keyword evidence="1" id="KW-0472">Membrane</keyword>
<accession>A0A7W1WY29</accession>
<comment type="caution">
    <text evidence="2">The sequence shown here is derived from an EMBL/GenBank/DDBJ whole genome shotgun (WGS) entry which is preliminary data.</text>
</comment>
<reference evidence="2 3" key="1">
    <citation type="submission" date="2020-07" db="EMBL/GenBank/DDBJ databases">
        <title>Bacterium isolated from marien macroalgae.</title>
        <authorList>
            <person name="Zhu K."/>
            <person name="Lu D."/>
            <person name="Du Z."/>
        </authorList>
    </citation>
    <scope>NUCLEOTIDE SEQUENCE [LARGE SCALE GENOMIC DNA]</scope>
    <source>
        <strain evidence="2 3">3-1745</strain>
    </source>
</reference>
<dbReference type="RefSeq" id="WP_181739113.1">
    <property type="nucleotide sequence ID" value="NZ_JACEMT010000046.1"/>
</dbReference>
<protein>
    <submittedName>
        <fullName evidence="2">NnrS family protein</fullName>
    </submittedName>
</protein>
<dbReference type="AlphaFoldDB" id="A0A7W1WY29"/>
<dbReference type="InterPro" id="IPR010266">
    <property type="entry name" value="NnrS"/>
</dbReference>
<gene>
    <name evidence="2" type="ORF">H1S06_08370</name>
</gene>
<keyword evidence="3" id="KW-1185">Reference proteome</keyword>
<feature type="transmembrane region" description="Helical" evidence="1">
    <location>
        <begin position="337"/>
        <end position="358"/>
    </location>
</feature>
<organism evidence="2 3">
    <name type="scientific">Marinobacterium marinum</name>
    <dbReference type="NCBI Taxonomy" id="2756129"/>
    <lineage>
        <taxon>Bacteria</taxon>
        <taxon>Pseudomonadati</taxon>
        <taxon>Pseudomonadota</taxon>
        <taxon>Gammaproteobacteria</taxon>
        <taxon>Oceanospirillales</taxon>
        <taxon>Oceanospirillaceae</taxon>
        <taxon>Marinobacterium</taxon>
    </lineage>
</organism>
<feature type="transmembrane region" description="Helical" evidence="1">
    <location>
        <begin position="63"/>
        <end position="83"/>
    </location>
</feature>
<dbReference type="Proteomes" id="UP000538931">
    <property type="component" value="Unassembled WGS sequence"/>
</dbReference>
<feature type="transmembrane region" description="Helical" evidence="1">
    <location>
        <begin position="21"/>
        <end position="43"/>
    </location>
</feature>
<dbReference type="Pfam" id="PF05940">
    <property type="entry name" value="NnrS"/>
    <property type="match status" value="1"/>
</dbReference>
<name>A0A7W1WY29_9GAMM</name>
<sequence length="407" mass="43835">MSVINLEQRPSGRIGWILSNGFRPMFVLVVLQALLALLGWLLFWRGWASPPSAMLPSLLWHGYEMLFGFVGAAIGGFLLAAVANWTGRKPVSGGALVWLALAWCLARLGALLGGDWPEEVNVLAAVGYWLVLAFLFGRELVLAGNRRNFKLLGVLALFALLALAFQLQWGEPLVILHLALVLVLVLLTLIGGRITPAFTRNWLRRKAQGRGKEPASFGVVDRAAAGLTPVSGVFWAFWPQHWLTVALLALAGGVQLLRLVRWRGLQTLTEPLLMALHLGYAWLGIGLLLLAGSSAGLWSASAGLHGLTVGGMGGMIMAVAARAALGHTGRELQAGGLLTLALLLLHLAALVRVLAALWPAAMVTLVMVAGLLWLVAFSCFAWRYLPILLGPSLRFSDRLKEQGAVKR</sequence>
<feature type="transmembrane region" description="Helical" evidence="1">
    <location>
        <begin position="304"/>
        <end position="325"/>
    </location>
</feature>
<feature type="transmembrane region" description="Helical" evidence="1">
    <location>
        <begin position="272"/>
        <end position="292"/>
    </location>
</feature>
<proteinExistence type="predicted"/>
<feature type="transmembrane region" description="Helical" evidence="1">
    <location>
        <begin position="242"/>
        <end position="260"/>
    </location>
</feature>
<evidence type="ECO:0000256" key="1">
    <source>
        <dbReference type="SAM" id="Phobius"/>
    </source>
</evidence>
<feature type="transmembrane region" description="Helical" evidence="1">
    <location>
        <begin position="173"/>
        <end position="194"/>
    </location>
</feature>
<feature type="transmembrane region" description="Helical" evidence="1">
    <location>
        <begin position="95"/>
        <end position="114"/>
    </location>
</feature>
<keyword evidence="1" id="KW-0812">Transmembrane</keyword>